<keyword evidence="1" id="KW-0812">Transmembrane</keyword>
<name>A0A6C0BS78_9ZZZZ</name>
<protein>
    <submittedName>
        <fullName evidence="2">Uncharacterized protein</fullName>
    </submittedName>
</protein>
<evidence type="ECO:0000313" key="2">
    <source>
        <dbReference type="EMBL" id="QHS95056.1"/>
    </source>
</evidence>
<proteinExistence type="predicted"/>
<keyword evidence="1" id="KW-1133">Transmembrane helix</keyword>
<sequence>MNEDKKFLGVILTLILLIISCAYEIFSSRQHNSDNISKSLILINRTLRFSIIYKRTKIFKKLLTYKIMYTSLTIVYLYIMTVFSHLQIFYNTYVSKHLNMLKSYLYEEEDDVKLEYIYIKDGKEISRTRNTNIVIDKCNDYIVIKKEKYEDKKYFGQILVNKNIDEEKKDIIDNNFMSITLTYDNNEYDINLDNPINFNIDGNIVLDNVFTIWYMKEKYDIELQKGEPYIIKIMDNNIIFHTINEKSGIKLTKDTYTIIDNYNEK</sequence>
<dbReference type="EMBL" id="MN739238">
    <property type="protein sequence ID" value="QHS95056.1"/>
    <property type="molecule type" value="Genomic_DNA"/>
</dbReference>
<reference evidence="2" key="1">
    <citation type="journal article" date="2020" name="Nature">
        <title>Giant virus diversity and host interactions through global metagenomics.</title>
        <authorList>
            <person name="Schulz F."/>
            <person name="Roux S."/>
            <person name="Paez-Espino D."/>
            <person name="Jungbluth S."/>
            <person name="Walsh D.A."/>
            <person name="Denef V.J."/>
            <person name="McMahon K.D."/>
            <person name="Konstantinidis K.T."/>
            <person name="Eloe-Fadrosh E.A."/>
            <person name="Kyrpides N.C."/>
            <person name="Woyke T."/>
        </authorList>
    </citation>
    <scope>NUCLEOTIDE SEQUENCE</scope>
    <source>
        <strain evidence="2">GVMAG-M-3300018428-16</strain>
    </source>
</reference>
<dbReference type="AlphaFoldDB" id="A0A6C0BS78"/>
<feature type="transmembrane region" description="Helical" evidence="1">
    <location>
        <begin position="6"/>
        <end position="26"/>
    </location>
</feature>
<keyword evidence="1" id="KW-0472">Membrane</keyword>
<dbReference type="PROSITE" id="PS51257">
    <property type="entry name" value="PROKAR_LIPOPROTEIN"/>
    <property type="match status" value="1"/>
</dbReference>
<feature type="transmembrane region" description="Helical" evidence="1">
    <location>
        <begin position="67"/>
        <end position="90"/>
    </location>
</feature>
<accession>A0A6C0BS78</accession>
<evidence type="ECO:0000256" key="1">
    <source>
        <dbReference type="SAM" id="Phobius"/>
    </source>
</evidence>
<organism evidence="2">
    <name type="scientific">viral metagenome</name>
    <dbReference type="NCBI Taxonomy" id="1070528"/>
    <lineage>
        <taxon>unclassified sequences</taxon>
        <taxon>metagenomes</taxon>
        <taxon>organismal metagenomes</taxon>
    </lineage>
</organism>